<dbReference type="SMART" id="SM00831">
    <property type="entry name" value="Cation_ATPase_N"/>
    <property type="match status" value="1"/>
</dbReference>
<evidence type="ECO:0000259" key="10">
    <source>
        <dbReference type="SMART" id="SM00831"/>
    </source>
</evidence>
<dbReference type="Proteomes" id="UP000887561">
    <property type="component" value="Unplaced"/>
</dbReference>
<dbReference type="InterPro" id="IPR018303">
    <property type="entry name" value="ATPase_P-typ_P_site"/>
</dbReference>
<dbReference type="GO" id="GO:0016887">
    <property type="term" value="F:ATP hydrolysis activity"/>
    <property type="evidence" value="ECO:0007669"/>
    <property type="project" value="InterPro"/>
</dbReference>
<keyword evidence="6 9" id="KW-1133">Transmembrane helix</keyword>
<dbReference type="GO" id="GO:0006883">
    <property type="term" value="P:intracellular sodium ion homeostasis"/>
    <property type="evidence" value="ECO:0007669"/>
    <property type="project" value="TreeGrafter"/>
</dbReference>
<keyword evidence="11" id="KW-1185">Reference proteome</keyword>
<dbReference type="GO" id="GO:0005524">
    <property type="term" value="F:ATP binding"/>
    <property type="evidence" value="ECO:0007669"/>
    <property type="project" value="UniProtKB-KW"/>
</dbReference>
<dbReference type="InterPro" id="IPR044492">
    <property type="entry name" value="P_typ_ATPase_HD_dom"/>
</dbReference>
<evidence type="ECO:0000256" key="7">
    <source>
        <dbReference type="ARBA" id="ARBA00023136"/>
    </source>
</evidence>
<dbReference type="SUPFAM" id="SSF56784">
    <property type="entry name" value="HAD-like"/>
    <property type="match status" value="1"/>
</dbReference>
<dbReference type="InterPro" id="IPR023214">
    <property type="entry name" value="HAD_sf"/>
</dbReference>
<dbReference type="GO" id="GO:1902600">
    <property type="term" value="P:proton transmembrane transport"/>
    <property type="evidence" value="ECO:0007669"/>
    <property type="project" value="TreeGrafter"/>
</dbReference>
<keyword evidence="4" id="KW-0067">ATP-binding</keyword>
<dbReference type="PANTHER" id="PTHR43294:SF5">
    <property type="entry name" value="CATION-TRANSPORTING P-TYPE ATPASE N-TERMINAL DOMAIN-CONTAINING PROTEIN"/>
    <property type="match status" value="1"/>
</dbReference>
<evidence type="ECO:0000256" key="3">
    <source>
        <dbReference type="ARBA" id="ARBA00022741"/>
    </source>
</evidence>
<protein>
    <submittedName>
        <fullName evidence="12">Cation-transporting P-type ATPase N-terminal domain-containing protein</fullName>
    </submittedName>
</protein>
<dbReference type="GO" id="GO:0030007">
    <property type="term" value="P:intracellular potassium ion homeostasis"/>
    <property type="evidence" value="ECO:0007669"/>
    <property type="project" value="TreeGrafter"/>
</dbReference>
<feature type="transmembrane region" description="Helical" evidence="9">
    <location>
        <begin position="419"/>
        <end position="443"/>
    </location>
</feature>
<dbReference type="Pfam" id="PF00689">
    <property type="entry name" value="Cation_ATPase_C"/>
    <property type="match status" value="1"/>
</dbReference>
<dbReference type="NCBIfam" id="TIGR01494">
    <property type="entry name" value="ATPase_P-type"/>
    <property type="match status" value="2"/>
</dbReference>
<feature type="compositionally biased region" description="Basic residues" evidence="8">
    <location>
        <begin position="626"/>
        <end position="642"/>
    </location>
</feature>
<dbReference type="Pfam" id="PF00690">
    <property type="entry name" value="Cation_ATPase_N"/>
    <property type="match status" value="1"/>
</dbReference>
<dbReference type="Pfam" id="PF13246">
    <property type="entry name" value="Cation_ATPase"/>
    <property type="match status" value="1"/>
</dbReference>
<evidence type="ECO:0000256" key="1">
    <source>
        <dbReference type="ARBA" id="ARBA00004141"/>
    </source>
</evidence>
<dbReference type="SUPFAM" id="SSF81660">
    <property type="entry name" value="Metal cation-transporting ATPase, ATP-binding domain N"/>
    <property type="match status" value="1"/>
</dbReference>
<feature type="domain" description="Cation-transporting P-type ATPase N-terminal" evidence="10">
    <location>
        <begin position="209"/>
        <end position="291"/>
    </location>
</feature>
<dbReference type="InterPro" id="IPR001757">
    <property type="entry name" value="P_typ_ATPase"/>
</dbReference>
<name>A0A915MIV9_MELJA</name>
<dbReference type="SFLD" id="SFLDF00027">
    <property type="entry name" value="p-type_atpase"/>
    <property type="match status" value="1"/>
</dbReference>
<evidence type="ECO:0000256" key="6">
    <source>
        <dbReference type="ARBA" id="ARBA00022989"/>
    </source>
</evidence>
<dbReference type="InterPro" id="IPR023299">
    <property type="entry name" value="ATPase_P-typ_cyto_dom_N"/>
</dbReference>
<feature type="transmembrane region" description="Helical" evidence="9">
    <location>
        <begin position="384"/>
        <end position="407"/>
    </location>
</feature>
<dbReference type="AlphaFoldDB" id="A0A915MIV9"/>
<feature type="transmembrane region" description="Helical" evidence="9">
    <location>
        <begin position="271"/>
        <end position="292"/>
    </location>
</feature>
<dbReference type="InterPro" id="IPR036412">
    <property type="entry name" value="HAD-like_sf"/>
</dbReference>
<dbReference type="Gene3D" id="3.40.50.1000">
    <property type="entry name" value="HAD superfamily/HAD-like"/>
    <property type="match status" value="2"/>
</dbReference>
<dbReference type="InterPro" id="IPR023298">
    <property type="entry name" value="ATPase_P-typ_TM_dom_sf"/>
</dbReference>
<accession>A0A915MIV9</accession>
<sequence>MPLEVRNQSKVFELFLLKRIDRDWINHKLPADDIPIPPKEVPEQDRELNFLLEANETNWQDQRPPNFCFDHLMLTRKELIAMRLYEFLTSNSEKLNETTKARISNKETRDSLIDSLVDGTVFSILESLSDLQDLKEKEFWDQRESKIKQLRESGNFTDQKKREIEKGILEGIDETVREQQNMLICAGLPQPLFKQSLDSQELRLQIAFCEHVWDLRQLCLFFRDSHINVKQPQKSLGLTWEFAKAQLLLKGRNVLPKPREMGKWELLLKQFWNLLWVLLIGASCLSLLQFFLDTRLLHCIQLRLEASSITGESEPVEYQSEEVSERFSVFEARNVAFNGSLCVEGEGFGIVIRVGENTVIGQTAKLTTGQEPNGSRLEAQIRKYVKFLIIMACSVASIIFIFGGFVHHWKDVTHLLANGFLVCAIGMVPCGLPATVTSILTLVARRLANRNVYVKRLDICEALGQVSIIASDKTGTLTRNEMTVTGLWNFDGFINGYPQSEHQLTLNSFGSEGIPATPTTAPPWTLRSIGGNRFPHPTSDILTCMSVCNTAVLNIEDEDKTTEIKKEEHRKVSRADSLKAVLWAQSSLRGEPKHFNVSTINEEEETIKSPISSDSIEKGIENSQQKKQHRPIANKRSIKMSQKHSTAIGTPSEVAMLNYAATLINVHKCRQEYEDVAFEIPFNSKRKWHLKIIRMGVQGEEAEYRLFIKGASEVLAKMCSQILTKNGIKEFGRNKGIEELEAAYTEFANGGHRVIGFAQTTFRAPVDVEFSLDVGNVPLNGLIFLGVCAIMDPPREKTKEAINSCKTAGIKVFMVTGDHQLTACAIARQIGLIDENGGKIEIKNGGGKNNLPEEEGKPWEFDPKNDWAVVQGQQISRLTAEQWDQLILKKNSVVFARTTPEQKLFIVEQCQKRKQIIAMTGDGVNDAPALKKAEIGIAMGSGSEVAKQAADIVLILLAYTMPHSFPEVWPIIINFCFGMPVGITALQILSIDLGTEIFPGISLANEKPEGDVMARPPRAVNKVLISNGLLAYSYIYTGQIQVNIRGLEMTG</sequence>
<dbReference type="Gene3D" id="1.20.1110.10">
    <property type="entry name" value="Calcium-transporting ATPase, transmembrane domain"/>
    <property type="match status" value="2"/>
</dbReference>
<keyword evidence="3" id="KW-0547">Nucleotide-binding</keyword>
<dbReference type="PANTHER" id="PTHR43294">
    <property type="entry name" value="SODIUM/POTASSIUM-TRANSPORTING ATPASE SUBUNIT ALPHA"/>
    <property type="match status" value="1"/>
</dbReference>
<dbReference type="GO" id="GO:0005391">
    <property type="term" value="F:P-type sodium:potassium-exchanging transporter activity"/>
    <property type="evidence" value="ECO:0007669"/>
    <property type="project" value="TreeGrafter"/>
</dbReference>
<dbReference type="WBParaSite" id="scaffold3775_cov235.g7108">
    <property type="protein sequence ID" value="scaffold3775_cov235.g7108"/>
    <property type="gene ID" value="scaffold3775_cov235.g7108"/>
</dbReference>
<keyword evidence="7 9" id="KW-0472">Membrane</keyword>
<dbReference type="GO" id="GO:1990573">
    <property type="term" value="P:potassium ion import across plasma membrane"/>
    <property type="evidence" value="ECO:0007669"/>
    <property type="project" value="TreeGrafter"/>
</dbReference>
<evidence type="ECO:0000313" key="11">
    <source>
        <dbReference type="Proteomes" id="UP000887561"/>
    </source>
</evidence>
<evidence type="ECO:0000256" key="9">
    <source>
        <dbReference type="SAM" id="Phobius"/>
    </source>
</evidence>
<evidence type="ECO:0000256" key="4">
    <source>
        <dbReference type="ARBA" id="ARBA00022840"/>
    </source>
</evidence>
<comment type="subcellular location">
    <subcellularLocation>
        <location evidence="1">Membrane</location>
        <topology evidence="1">Multi-pass membrane protein</topology>
    </subcellularLocation>
</comment>
<dbReference type="InterPro" id="IPR004014">
    <property type="entry name" value="ATPase_P-typ_cation-transptr_N"/>
</dbReference>
<evidence type="ECO:0000256" key="2">
    <source>
        <dbReference type="ARBA" id="ARBA00022692"/>
    </source>
</evidence>
<dbReference type="Gene3D" id="3.40.1110.10">
    <property type="entry name" value="Calcium-transporting ATPase, cytoplasmic domain N"/>
    <property type="match status" value="2"/>
</dbReference>
<dbReference type="GO" id="GO:0036376">
    <property type="term" value="P:sodium ion export across plasma membrane"/>
    <property type="evidence" value="ECO:0007669"/>
    <property type="project" value="TreeGrafter"/>
</dbReference>
<dbReference type="FunFam" id="3.40.50.1000:FF:000083">
    <property type="entry name" value="Sodium/potassium-transporting ATPase subunit alpha"/>
    <property type="match status" value="1"/>
</dbReference>
<dbReference type="InterPro" id="IPR059000">
    <property type="entry name" value="ATPase_P-type_domA"/>
</dbReference>
<evidence type="ECO:0000313" key="12">
    <source>
        <dbReference type="WBParaSite" id="scaffold3775_cov235.g7108"/>
    </source>
</evidence>
<evidence type="ECO:0000256" key="5">
    <source>
        <dbReference type="ARBA" id="ARBA00022967"/>
    </source>
</evidence>
<organism evidence="11 12">
    <name type="scientific">Meloidogyne javanica</name>
    <name type="common">Root-knot nematode worm</name>
    <dbReference type="NCBI Taxonomy" id="6303"/>
    <lineage>
        <taxon>Eukaryota</taxon>
        <taxon>Metazoa</taxon>
        <taxon>Ecdysozoa</taxon>
        <taxon>Nematoda</taxon>
        <taxon>Chromadorea</taxon>
        <taxon>Rhabditida</taxon>
        <taxon>Tylenchina</taxon>
        <taxon>Tylenchomorpha</taxon>
        <taxon>Tylenchoidea</taxon>
        <taxon>Meloidogynidae</taxon>
        <taxon>Meloidogyninae</taxon>
        <taxon>Meloidogyne</taxon>
        <taxon>Meloidogyne incognita group</taxon>
    </lineage>
</organism>
<dbReference type="PROSITE" id="PS00154">
    <property type="entry name" value="ATPASE_E1_E2"/>
    <property type="match status" value="1"/>
</dbReference>
<proteinExistence type="predicted"/>
<evidence type="ECO:0000256" key="8">
    <source>
        <dbReference type="SAM" id="MobiDB-lite"/>
    </source>
</evidence>
<keyword evidence="5" id="KW-1278">Translocase</keyword>
<keyword evidence="2 9" id="KW-0812">Transmembrane</keyword>
<dbReference type="SFLD" id="SFLDS00003">
    <property type="entry name" value="Haloacid_Dehalogenase"/>
    <property type="match status" value="1"/>
</dbReference>
<dbReference type="Pfam" id="PF08282">
    <property type="entry name" value="Hydrolase_3"/>
    <property type="match status" value="1"/>
</dbReference>
<dbReference type="GO" id="GO:0005886">
    <property type="term" value="C:plasma membrane"/>
    <property type="evidence" value="ECO:0007669"/>
    <property type="project" value="UniProtKB-SubCell"/>
</dbReference>
<feature type="region of interest" description="Disordered" evidence="8">
    <location>
        <begin position="622"/>
        <end position="644"/>
    </location>
</feature>
<dbReference type="Pfam" id="PF00122">
    <property type="entry name" value="E1-E2_ATPase"/>
    <property type="match status" value="1"/>
</dbReference>
<dbReference type="InterPro" id="IPR006068">
    <property type="entry name" value="ATPase_P-typ_cation-transptr_C"/>
</dbReference>
<dbReference type="PRINTS" id="PR00119">
    <property type="entry name" value="CATATPASE"/>
</dbReference>
<dbReference type="SFLD" id="SFLDG00002">
    <property type="entry name" value="C1.7:_P-type_atpase_like"/>
    <property type="match status" value="1"/>
</dbReference>
<dbReference type="InterPro" id="IPR050510">
    <property type="entry name" value="Cation_transp_ATPase_P-type"/>
</dbReference>
<dbReference type="SUPFAM" id="SSF81665">
    <property type="entry name" value="Calcium ATPase, transmembrane domain M"/>
    <property type="match status" value="1"/>
</dbReference>
<dbReference type="Gene3D" id="2.70.150.10">
    <property type="entry name" value="Calcium-transporting ATPase, cytoplasmic transduction domain A"/>
    <property type="match status" value="1"/>
</dbReference>
<reference evidence="12" key="1">
    <citation type="submission" date="2022-11" db="UniProtKB">
        <authorList>
            <consortium name="WormBaseParasite"/>
        </authorList>
    </citation>
    <scope>IDENTIFICATION</scope>
</reference>